<accession>A0A6A6Q1U9</accession>
<sequence>MTITRAPLLIVSNRDILQRERETAQSSALNPTEVFARLQNFSRETEQLSRSPSLATTPPPLTQEESDLEDLAAEQAAWPALVEAGGHPPYPFDILEDFFWHFEDYQHRDEFRDLISFWRCWVSNPVERTPFCACNLARWKKFRRYQQIVRRYSVKREWTAIRAADWESWEEYLKHPASKDWEGQWDFAKYAQVIKARLAKYGFTRPVHLEHDLDQQDKLTNWIEYLGHEYYFYNAHASPVNRSRPWHDDLWQKLVASNVLRSGETYDAICELGMEMKRIAEAERAEAAMNSASAAVLSLEAAIARSPDFSAALQSQLLAQESAKVTAKKSYDAIKSRNSQISSFLIEIRDYRAERDEVERYGYLVRWIEQQIPAIELEMRHASGLERKLSDAPDKRNRKRARSEDLDDGKDALQPGQNGHTNFHPIGATSRASVSPKSKRRKYSPTEDRPPPQHHKDRELAGLAVGSDTPALTTPTIPGTTNPDVALHNDKIPSTPSRPLETPRRSARIAEKLMKKAPSTKDVMAPSSVVPSVVKSSQKRAKRGRKPGRKRQKG</sequence>
<keyword evidence="3" id="KW-1185">Reference proteome</keyword>
<organism evidence="2 3">
    <name type="scientific">Neohortaea acidophila</name>
    <dbReference type="NCBI Taxonomy" id="245834"/>
    <lineage>
        <taxon>Eukaryota</taxon>
        <taxon>Fungi</taxon>
        <taxon>Dikarya</taxon>
        <taxon>Ascomycota</taxon>
        <taxon>Pezizomycotina</taxon>
        <taxon>Dothideomycetes</taxon>
        <taxon>Dothideomycetidae</taxon>
        <taxon>Mycosphaerellales</taxon>
        <taxon>Teratosphaeriaceae</taxon>
        <taxon>Neohortaea</taxon>
    </lineage>
</organism>
<evidence type="ECO:0000313" key="3">
    <source>
        <dbReference type="Proteomes" id="UP000799767"/>
    </source>
</evidence>
<evidence type="ECO:0000313" key="2">
    <source>
        <dbReference type="EMBL" id="KAF2485964.1"/>
    </source>
</evidence>
<feature type="region of interest" description="Disordered" evidence="1">
    <location>
        <begin position="43"/>
        <end position="63"/>
    </location>
</feature>
<dbReference type="AlphaFoldDB" id="A0A6A6Q1U9"/>
<proteinExistence type="predicted"/>
<dbReference type="Proteomes" id="UP000799767">
    <property type="component" value="Unassembled WGS sequence"/>
</dbReference>
<name>A0A6A6Q1U9_9PEZI</name>
<protein>
    <submittedName>
        <fullName evidence="2">Uncharacterized protein</fullName>
    </submittedName>
</protein>
<reference evidence="2" key="1">
    <citation type="journal article" date="2020" name="Stud. Mycol.">
        <title>101 Dothideomycetes genomes: a test case for predicting lifestyles and emergence of pathogens.</title>
        <authorList>
            <person name="Haridas S."/>
            <person name="Albert R."/>
            <person name="Binder M."/>
            <person name="Bloem J."/>
            <person name="Labutti K."/>
            <person name="Salamov A."/>
            <person name="Andreopoulos B."/>
            <person name="Baker S."/>
            <person name="Barry K."/>
            <person name="Bills G."/>
            <person name="Bluhm B."/>
            <person name="Cannon C."/>
            <person name="Castanera R."/>
            <person name="Culley D."/>
            <person name="Daum C."/>
            <person name="Ezra D."/>
            <person name="Gonzalez J."/>
            <person name="Henrissat B."/>
            <person name="Kuo A."/>
            <person name="Liang C."/>
            <person name="Lipzen A."/>
            <person name="Lutzoni F."/>
            <person name="Magnuson J."/>
            <person name="Mondo S."/>
            <person name="Nolan M."/>
            <person name="Ohm R."/>
            <person name="Pangilinan J."/>
            <person name="Park H.-J."/>
            <person name="Ramirez L."/>
            <person name="Alfaro M."/>
            <person name="Sun H."/>
            <person name="Tritt A."/>
            <person name="Yoshinaga Y."/>
            <person name="Zwiers L.-H."/>
            <person name="Turgeon B."/>
            <person name="Goodwin S."/>
            <person name="Spatafora J."/>
            <person name="Crous P."/>
            <person name="Grigoriev I."/>
        </authorList>
    </citation>
    <scope>NUCLEOTIDE SEQUENCE</scope>
    <source>
        <strain evidence="2">CBS 113389</strain>
    </source>
</reference>
<dbReference type="GeneID" id="54479612"/>
<feature type="compositionally biased region" description="Basic residues" evidence="1">
    <location>
        <begin position="537"/>
        <end position="554"/>
    </location>
</feature>
<feature type="compositionally biased region" description="Low complexity" evidence="1">
    <location>
        <begin position="526"/>
        <end position="536"/>
    </location>
</feature>
<dbReference type="OrthoDB" id="3922484at2759"/>
<feature type="compositionally biased region" description="Basic and acidic residues" evidence="1">
    <location>
        <begin position="444"/>
        <end position="460"/>
    </location>
</feature>
<feature type="region of interest" description="Disordered" evidence="1">
    <location>
        <begin position="388"/>
        <end position="554"/>
    </location>
</feature>
<dbReference type="EMBL" id="MU001632">
    <property type="protein sequence ID" value="KAF2485964.1"/>
    <property type="molecule type" value="Genomic_DNA"/>
</dbReference>
<gene>
    <name evidence="2" type="ORF">BDY17DRAFT_68230</name>
</gene>
<evidence type="ECO:0000256" key="1">
    <source>
        <dbReference type="SAM" id="MobiDB-lite"/>
    </source>
</evidence>
<dbReference type="RefSeq" id="XP_033592533.1">
    <property type="nucleotide sequence ID" value="XM_033738610.1"/>
</dbReference>
<feature type="compositionally biased region" description="Basic and acidic residues" evidence="1">
    <location>
        <begin position="501"/>
        <end position="514"/>
    </location>
</feature>
<feature type="compositionally biased region" description="Polar residues" evidence="1">
    <location>
        <begin position="470"/>
        <end position="483"/>
    </location>
</feature>